<dbReference type="SUPFAM" id="SSF53850">
    <property type="entry name" value="Periplasmic binding protein-like II"/>
    <property type="match status" value="1"/>
</dbReference>
<feature type="domain" description="GGDEF" evidence="5">
    <location>
        <begin position="391"/>
        <end position="526"/>
    </location>
</feature>
<dbReference type="InterPro" id="IPR000160">
    <property type="entry name" value="GGDEF_dom"/>
</dbReference>
<dbReference type="InterPro" id="IPR001638">
    <property type="entry name" value="Solute-binding_3/MltF_N"/>
</dbReference>
<keyword evidence="3" id="KW-0812">Transmembrane</keyword>
<dbReference type="GO" id="GO:0043709">
    <property type="term" value="P:cell adhesion involved in single-species biofilm formation"/>
    <property type="evidence" value="ECO:0007669"/>
    <property type="project" value="TreeGrafter"/>
</dbReference>
<evidence type="ECO:0000259" key="5">
    <source>
        <dbReference type="PROSITE" id="PS50887"/>
    </source>
</evidence>
<dbReference type="PANTHER" id="PTHR45138:SF9">
    <property type="entry name" value="DIGUANYLATE CYCLASE DGCM-RELATED"/>
    <property type="match status" value="1"/>
</dbReference>
<dbReference type="PROSITE" id="PS50887">
    <property type="entry name" value="GGDEF"/>
    <property type="match status" value="1"/>
</dbReference>
<keyword evidence="7" id="KW-1185">Reference proteome</keyword>
<dbReference type="Gene3D" id="3.30.70.270">
    <property type="match status" value="1"/>
</dbReference>
<keyword evidence="4" id="KW-0732">Signal</keyword>
<dbReference type="Pfam" id="PF00497">
    <property type="entry name" value="SBP_bac_3"/>
    <property type="match status" value="1"/>
</dbReference>
<proteinExistence type="predicted"/>
<dbReference type="GO" id="GO:0052621">
    <property type="term" value="F:diguanylate cyclase activity"/>
    <property type="evidence" value="ECO:0007669"/>
    <property type="project" value="UniProtKB-EC"/>
</dbReference>
<sequence>MQLMFFAKLRRPAGVGTLGGVVALCMAAWALPANSAAVCDGAQNVRLLRPVEVSAEQRARFQAMPPLKVVAVSAPPMARYDEDRQTYSGIGIDVFCFITRELGLSFELRPDRDETVADKIRRVQEDRADVFIPLSHSAQREQRGLFTLPYYESHYAVIARHGRRVFIRGLEDLANYRVGIVQGVSFQPLVQKIVPAERIHMFNETTSDALFQAVRDGTIDVAVFNKNIFIEKRYRQEFFDLDIIHTLHELPRAYRYYFSRSPGHESLVRVFDRYLAAIDVSASIMEHEEGERYFFERYIAQRDQRVLLQAASVAAVMLALLSGLALLRYRRLTKLLAERNTHIQRQQEALQEAYKKLQTLSRTDGLTWLSNRRHFDQMLAHEYARYQRTGEPLSLLIVDVDHFKNVNDQYGHAVGDDYLRAVADVLRNSVTRSTDQVARYGGEEFTCLLPDTGADNARAIAERIHRGVAALDLPNASVEPPRLTASIGVATIIHGDPGAQALVAQADAQLYAAKQAGRNRICATVIG</sequence>
<keyword evidence="3" id="KW-0472">Membrane</keyword>
<dbReference type="AlphaFoldDB" id="A0A853G7W9"/>
<dbReference type="SMART" id="SM00267">
    <property type="entry name" value="GGDEF"/>
    <property type="match status" value="1"/>
</dbReference>
<dbReference type="Proteomes" id="UP000559809">
    <property type="component" value="Unassembled WGS sequence"/>
</dbReference>
<comment type="caution">
    <text evidence="6">The sequence shown here is derived from an EMBL/GenBank/DDBJ whole genome shotgun (WGS) entry which is preliminary data.</text>
</comment>
<dbReference type="CDD" id="cd01949">
    <property type="entry name" value="GGDEF"/>
    <property type="match status" value="1"/>
</dbReference>
<dbReference type="InterPro" id="IPR029787">
    <property type="entry name" value="Nucleotide_cyclase"/>
</dbReference>
<feature type="signal peptide" evidence="4">
    <location>
        <begin position="1"/>
        <end position="35"/>
    </location>
</feature>
<dbReference type="SUPFAM" id="SSF55073">
    <property type="entry name" value="Nucleotide cyclase"/>
    <property type="match status" value="1"/>
</dbReference>
<dbReference type="GO" id="GO:1902201">
    <property type="term" value="P:negative regulation of bacterial-type flagellum-dependent cell motility"/>
    <property type="evidence" value="ECO:0007669"/>
    <property type="project" value="TreeGrafter"/>
</dbReference>
<evidence type="ECO:0000313" key="6">
    <source>
        <dbReference type="EMBL" id="NYT51842.1"/>
    </source>
</evidence>
<protein>
    <recommendedName>
        <fullName evidence="1">diguanylate cyclase</fullName>
        <ecNumber evidence="1">2.7.7.65</ecNumber>
    </recommendedName>
</protein>
<feature type="chain" id="PRO_5032760250" description="diguanylate cyclase" evidence="4">
    <location>
        <begin position="36"/>
        <end position="527"/>
    </location>
</feature>
<accession>A0A853G7W9</accession>
<dbReference type="InterPro" id="IPR043128">
    <property type="entry name" value="Rev_trsase/Diguanyl_cyclase"/>
</dbReference>
<dbReference type="EMBL" id="JACCEM010000017">
    <property type="protein sequence ID" value="NYT51842.1"/>
    <property type="molecule type" value="Genomic_DNA"/>
</dbReference>
<feature type="transmembrane region" description="Helical" evidence="3">
    <location>
        <begin position="306"/>
        <end position="327"/>
    </location>
</feature>
<keyword evidence="3" id="KW-1133">Transmembrane helix</keyword>
<dbReference type="PANTHER" id="PTHR45138">
    <property type="entry name" value="REGULATORY COMPONENTS OF SENSORY TRANSDUCTION SYSTEM"/>
    <property type="match status" value="1"/>
</dbReference>
<evidence type="ECO:0000313" key="7">
    <source>
        <dbReference type="Proteomes" id="UP000559809"/>
    </source>
</evidence>
<gene>
    <name evidence="6" type="ORF">H0A72_21255</name>
</gene>
<organism evidence="6 7">
    <name type="scientific">Parapusillimonas granuli</name>
    <dbReference type="NCBI Taxonomy" id="380911"/>
    <lineage>
        <taxon>Bacteria</taxon>
        <taxon>Pseudomonadati</taxon>
        <taxon>Pseudomonadota</taxon>
        <taxon>Betaproteobacteria</taxon>
        <taxon>Burkholderiales</taxon>
        <taxon>Alcaligenaceae</taxon>
        <taxon>Parapusillimonas</taxon>
    </lineage>
</organism>
<reference evidence="6 7" key="1">
    <citation type="submission" date="2020-07" db="EMBL/GenBank/DDBJ databases">
        <title>Taxonomic revisions and descriptions of new bacterial species based on genomic comparisons in the high-G+C-content subgroup of the family Alcaligenaceae.</title>
        <authorList>
            <person name="Szabo A."/>
            <person name="Felfoldi T."/>
        </authorList>
    </citation>
    <scope>NUCLEOTIDE SEQUENCE [LARGE SCALE GENOMIC DNA]</scope>
    <source>
        <strain evidence="6 7">LMG 24012</strain>
    </source>
</reference>
<dbReference type="SMART" id="SM00062">
    <property type="entry name" value="PBPb"/>
    <property type="match status" value="1"/>
</dbReference>
<evidence type="ECO:0000256" key="2">
    <source>
        <dbReference type="ARBA" id="ARBA00034247"/>
    </source>
</evidence>
<evidence type="ECO:0000256" key="1">
    <source>
        <dbReference type="ARBA" id="ARBA00012528"/>
    </source>
</evidence>
<dbReference type="Gene3D" id="3.40.190.10">
    <property type="entry name" value="Periplasmic binding protein-like II"/>
    <property type="match status" value="2"/>
</dbReference>
<dbReference type="FunFam" id="3.30.70.270:FF:000001">
    <property type="entry name" value="Diguanylate cyclase domain protein"/>
    <property type="match status" value="1"/>
</dbReference>
<dbReference type="Pfam" id="PF00990">
    <property type="entry name" value="GGDEF"/>
    <property type="match status" value="1"/>
</dbReference>
<dbReference type="EC" id="2.7.7.65" evidence="1"/>
<comment type="catalytic activity">
    <reaction evidence="2">
        <text>2 GTP = 3',3'-c-di-GMP + 2 diphosphate</text>
        <dbReference type="Rhea" id="RHEA:24898"/>
        <dbReference type="ChEBI" id="CHEBI:33019"/>
        <dbReference type="ChEBI" id="CHEBI:37565"/>
        <dbReference type="ChEBI" id="CHEBI:58805"/>
        <dbReference type="EC" id="2.7.7.65"/>
    </reaction>
</comment>
<dbReference type="NCBIfam" id="TIGR00254">
    <property type="entry name" value="GGDEF"/>
    <property type="match status" value="1"/>
</dbReference>
<evidence type="ECO:0000256" key="3">
    <source>
        <dbReference type="SAM" id="Phobius"/>
    </source>
</evidence>
<dbReference type="GO" id="GO:0005886">
    <property type="term" value="C:plasma membrane"/>
    <property type="evidence" value="ECO:0007669"/>
    <property type="project" value="TreeGrafter"/>
</dbReference>
<evidence type="ECO:0000256" key="4">
    <source>
        <dbReference type="SAM" id="SignalP"/>
    </source>
</evidence>
<dbReference type="InterPro" id="IPR050469">
    <property type="entry name" value="Diguanylate_Cyclase"/>
</dbReference>
<name>A0A853G7W9_9BURK</name>